<dbReference type="SMART" id="SM00530">
    <property type="entry name" value="HTH_XRE"/>
    <property type="match status" value="1"/>
</dbReference>
<gene>
    <name evidence="2" type="ORF">H8R23_05010</name>
</gene>
<dbReference type="Proteomes" id="UP000629963">
    <property type="component" value="Unassembled WGS sequence"/>
</dbReference>
<dbReference type="EMBL" id="JACRUJ010000001">
    <property type="protein sequence ID" value="MBC5840757.1"/>
    <property type="molecule type" value="Genomic_DNA"/>
</dbReference>
<dbReference type="RefSeq" id="WP_187009312.1">
    <property type="nucleotide sequence ID" value="NZ_JACRUI010000001.1"/>
</dbReference>
<accession>A0ABR7J6D5</accession>
<dbReference type="InterPro" id="IPR010982">
    <property type="entry name" value="Lambda_DNA-bd_dom_sf"/>
</dbReference>
<dbReference type="Pfam" id="PF01381">
    <property type="entry name" value="HTH_3"/>
    <property type="match status" value="1"/>
</dbReference>
<evidence type="ECO:0000313" key="2">
    <source>
        <dbReference type="EMBL" id="MBC5840757.1"/>
    </source>
</evidence>
<organism evidence="2 3">
    <name type="scientific">Flavobacterium kayseriense</name>
    <dbReference type="NCBI Taxonomy" id="2764714"/>
    <lineage>
        <taxon>Bacteria</taxon>
        <taxon>Pseudomonadati</taxon>
        <taxon>Bacteroidota</taxon>
        <taxon>Flavobacteriia</taxon>
        <taxon>Flavobacteriales</taxon>
        <taxon>Flavobacteriaceae</taxon>
        <taxon>Flavobacterium</taxon>
    </lineage>
</organism>
<keyword evidence="3" id="KW-1185">Reference proteome</keyword>
<dbReference type="Gene3D" id="1.10.260.40">
    <property type="entry name" value="lambda repressor-like DNA-binding domains"/>
    <property type="match status" value="1"/>
</dbReference>
<comment type="caution">
    <text evidence="2">The sequence shown here is derived from an EMBL/GenBank/DDBJ whole genome shotgun (WGS) entry which is preliminary data.</text>
</comment>
<dbReference type="InterPro" id="IPR001387">
    <property type="entry name" value="Cro/C1-type_HTH"/>
</dbReference>
<sequence length="103" mass="11934">MSNVSPINQNEQWILLVYLLDDIRQQKNITHDDIAEITGYHRSSITRFFSAKYKPGLDVFLEIAKAVQVNFFFEDKEGTSDLNLAFENAMDKLGRRPDKLPKN</sequence>
<dbReference type="SUPFAM" id="SSF47413">
    <property type="entry name" value="lambda repressor-like DNA-binding domains"/>
    <property type="match status" value="1"/>
</dbReference>
<name>A0ABR7J6D5_9FLAO</name>
<feature type="domain" description="HTH cro/C1-type" evidence="1">
    <location>
        <begin position="20"/>
        <end position="72"/>
    </location>
</feature>
<dbReference type="PROSITE" id="PS50943">
    <property type="entry name" value="HTH_CROC1"/>
    <property type="match status" value="1"/>
</dbReference>
<evidence type="ECO:0000313" key="3">
    <source>
        <dbReference type="Proteomes" id="UP000629963"/>
    </source>
</evidence>
<reference evidence="2 3" key="1">
    <citation type="submission" date="2020-08" db="EMBL/GenBank/DDBJ databases">
        <title>Description of novel Flavobacterium F-380 isolate.</title>
        <authorList>
            <person name="Saticioglu I.B."/>
            <person name="Duman M."/>
            <person name="Altun S."/>
        </authorList>
    </citation>
    <scope>NUCLEOTIDE SEQUENCE [LARGE SCALE GENOMIC DNA]</scope>
    <source>
        <strain evidence="2 3">F-380</strain>
    </source>
</reference>
<evidence type="ECO:0000259" key="1">
    <source>
        <dbReference type="PROSITE" id="PS50943"/>
    </source>
</evidence>
<proteinExistence type="predicted"/>
<protein>
    <submittedName>
        <fullName evidence="2">Helix-turn-helix transcriptional regulator</fullName>
    </submittedName>
</protein>